<dbReference type="Proteomes" id="UP000242715">
    <property type="component" value="Unassembled WGS sequence"/>
</dbReference>
<protein>
    <submittedName>
        <fullName evidence="2">Uncharacterized protein</fullName>
    </submittedName>
</protein>
<gene>
    <name evidence="2" type="ORF">TSUD_135930</name>
</gene>
<name>A0A2Z6NV50_TRISU</name>
<dbReference type="AlphaFoldDB" id="A0A2Z6NV50"/>
<evidence type="ECO:0000256" key="1">
    <source>
        <dbReference type="SAM" id="MobiDB-lite"/>
    </source>
</evidence>
<feature type="compositionally biased region" description="Basic residues" evidence="1">
    <location>
        <begin position="9"/>
        <end position="18"/>
    </location>
</feature>
<evidence type="ECO:0000313" key="2">
    <source>
        <dbReference type="EMBL" id="GAU48024.1"/>
    </source>
</evidence>
<sequence>MAVAVSNTPRKKYNRSLGRRNDGDSAAGGDSAEKKQWKARDLPNEEEREVEGFMRVYMTSV</sequence>
<dbReference type="EMBL" id="DF974373">
    <property type="protein sequence ID" value="GAU48024.1"/>
    <property type="molecule type" value="Genomic_DNA"/>
</dbReference>
<evidence type="ECO:0000313" key="3">
    <source>
        <dbReference type="Proteomes" id="UP000242715"/>
    </source>
</evidence>
<accession>A0A2Z6NV50</accession>
<reference evidence="3" key="1">
    <citation type="journal article" date="2017" name="Front. Plant Sci.">
        <title>Climate Clever Clovers: New Paradigm to Reduce the Environmental Footprint of Ruminants by Breeding Low Methanogenic Forages Utilizing Haplotype Variation.</title>
        <authorList>
            <person name="Kaur P."/>
            <person name="Appels R."/>
            <person name="Bayer P.E."/>
            <person name="Keeble-Gagnere G."/>
            <person name="Wang J."/>
            <person name="Hirakawa H."/>
            <person name="Shirasawa K."/>
            <person name="Vercoe P."/>
            <person name="Stefanova K."/>
            <person name="Durmic Z."/>
            <person name="Nichols P."/>
            <person name="Revell C."/>
            <person name="Isobe S.N."/>
            <person name="Edwards D."/>
            <person name="Erskine W."/>
        </authorList>
    </citation>
    <scope>NUCLEOTIDE SEQUENCE [LARGE SCALE GENOMIC DNA]</scope>
    <source>
        <strain evidence="3">cv. Daliak</strain>
    </source>
</reference>
<keyword evidence="3" id="KW-1185">Reference proteome</keyword>
<feature type="region of interest" description="Disordered" evidence="1">
    <location>
        <begin position="1"/>
        <end position="45"/>
    </location>
</feature>
<organism evidence="2 3">
    <name type="scientific">Trifolium subterraneum</name>
    <name type="common">Subterranean clover</name>
    <dbReference type="NCBI Taxonomy" id="3900"/>
    <lineage>
        <taxon>Eukaryota</taxon>
        <taxon>Viridiplantae</taxon>
        <taxon>Streptophyta</taxon>
        <taxon>Embryophyta</taxon>
        <taxon>Tracheophyta</taxon>
        <taxon>Spermatophyta</taxon>
        <taxon>Magnoliopsida</taxon>
        <taxon>eudicotyledons</taxon>
        <taxon>Gunneridae</taxon>
        <taxon>Pentapetalae</taxon>
        <taxon>rosids</taxon>
        <taxon>fabids</taxon>
        <taxon>Fabales</taxon>
        <taxon>Fabaceae</taxon>
        <taxon>Papilionoideae</taxon>
        <taxon>50 kb inversion clade</taxon>
        <taxon>NPAAA clade</taxon>
        <taxon>Hologalegina</taxon>
        <taxon>IRL clade</taxon>
        <taxon>Trifolieae</taxon>
        <taxon>Trifolium</taxon>
    </lineage>
</organism>
<feature type="compositionally biased region" description="Basic and acidic residues" evidence="1">
    <location>
        <begin position="31"/>
        <end position="45"/>
    </location>
</feature>
<proteinExistence type="predicted"/>